<accession>A0ABT0HWX2</accession>
<dbReference type="EMBL" id="JAJIAR010000004">
    <property type="protein sequence ID" value="MCK8611437.1"/>
    <property type="molecule type" value="Genomic_DNA"/>
</dbReference>
<name>A0ABT0HWX2_9LACO</name>
<keyword evidence="2" id="KW-1185">Reference proteome</keyword>
<organism evidence="1 2">
    <name type="scientific">Apilactobacillus nanyangensis</name>
    <dbReference type="NCBI Taxonomy" id="2799579"/>
    <lineage>
        <taxon>Bacteria</taxon>
        <taxon>Bacillati</taxon>
        <taxon>Bacillota</taxon>
        <taxon>Bacilli</taxon>
        <taxon>Lactobacillales</taxon>
        <taxon>Lactobacillaceae</taxon>
        <taxon>Apilactobacillus</taxon>
    </lineage>
</organism>
<dbReference type="RefSeq" id="WP_138727053.1">
    <property type="nucleotide sequence ID" value="NZ_BOLW01000013.1"/>
</dbReference>
<gene>
    <name evidence="1" type="ORF">LNP10_02840</name>
</gene>
<evidence type="ECO:0000313" key="1">
    <source>
        <dbReference type="EMBL" id="MCK8611437.1"/>
    </source>
</evidence>
<dbReference type="Proteomes" id="UP001522816">
    <property type="component" value="Unassembled WGS sequence"/>
</dbReference>
<proteinExistence type="predicted"/>
<evidence type="ECO:0000313" key="2">
    <source>
        <dbReference type="Proteomes" id="UP001522816"/>
    </source>
</evidence>
<reference evidence="1 2" key="1">
    <citation type="submission" date="2021-11" db="EMBL/GenBank/DDBJ databases">
        <title>Comparative genomics of bee honey and flower isolates.</title>
        <authorList>
            <person name="Bechtner J.D."/>
            <person name="Gallus M.K."/>
            <person name="Ehrmann M."/>
        </authorList>
    </citation>
    <scope>NUCLEOTIDE SEQUENCE [LARGE SCALE GENOMIC DNA]</scope>
    <source>
        <strain evidence="1 2">7</strain>
    </source>
</reference>
<sequence length="240" mass="28471">MNETNLKKEAISIKDGTTFVDIDKLPISMINHRFNFKQINWNNLLMLVDVADRSKRYSTMVIENGLNFYLLKSSTTALIHRKLKSECMLHEHFNRSICEELHIKNKFPILTTEASLIPLPANHRSRTYSWFNANLLSYCIPYSTDKFSYLYMHGKETHLKVHASGYYLQNKFKDLMLLHNFILYYTQQNIDCINFVKQCRFNNPNLSSTNSILFDDEIYHKVYLKTAKYMYEDYLANKKE</sequence>
<protein>
    <submittedName>
        <fullName evidence="1">Uncharacterized protein</fullName>
    </submittedName>
</protein>
<comment type="caution">
    <text evidence="1">The sequence shown here is derived from an EMBL/GenBank/DDBJ whole genome shotgun (WGS) entry which is preliminary data.</text>
</comment>